<name>A0A511RHY0_9DEIN</name>
<dbReference type="Proteomes" id="UP000321827">
    <property type="component" value="Unassembled WGS sequence"/>
</dbReference>
<protein>
    <submittedName>
        <fullName evidence="2">Uncharacterized protein</fullName>
    </submittedName>
</protein>
<evidence type="ECO:0000313" key="3">
    <source>
        <dbReference type="Proteomes" id="UP000321827"/>
    </source>
</evidence>
<feature type="transmembrane region" description="Helical" evidence="1">
    <location>
        <begin position="34"/>
        <end position="52"/>
    </location>
</feature>
<dbReference type="RefSeq" id="WP_147145902.1">
    <property type="nucleotide sequence ID" value="NZ_BJXN01000004.1"/>
</dbReference>
<evidence type="ECO:0000256" key="1">
    <source>
        <dbReference type="SAM" id="Phobius"/>
    </source>
</evidence>
<comment type="caution">
    <text evidence="2">The sequence shown here is derived from an EMBL/GenBank/DDBJ whole genome shotgun (WGS) entry which is preliminary data.</text>
</comment>
<feature type="transmembrane region" description="Helical" evidence="1">
    <location>
        <begin position="6"/>
        <end position="27"/>
    </location>
</feature>
<dbReference type="OrthoDB" id="9850406at2"/>
<keyword evidence="1" id="KW-0472">Membrane</keyword>
<dbReference type="EMBL" id="BJXN01000004">
    <property type="protein sequence ID" value="GEM89261.1"/>
    <property type="molecule type" value="Genomic_DNA"/>
</dbReference>
<proteinExistence type="predicted"/>
<gene>
    <name evidence="2" type="ORF">ODE01S_06950</name>
</gene>
<sequence length="67" mass="7504">MGKFLTYYLVFFVALLIGVVIVNKIFLGSWMPSLYGWVLIVLFPAFGGYWMAFADGLFSEDEASSHG</sequence>
<keyword evidence="1" id="KW-0812">Transmembrane</keyword>
<organism evidence="2 3">
    <name type="scientific">Oceanithermus desulfurans NBRC 100063</name>
    <dbReference type="NCBI Taxonomy" id="1227550"/>
    <lineage>
        <taxon>Bacteria</taxon>
        <taxon>Thermotogati</taxon>
        <taxon>Deinococcota</taxon>
        <taxon>Deinococci</taxon>
        <taxon>Thermales</taxon>
        <taxon>Thermaceae</taxon>
        <taxon>Oceanithermus</taxon>
    </lineage>
</organism>
<dbReference type="AlphaFoldDB" id="A0A511RHY0"/>
<evidence type="ECO:0000313" key="2">
    <source>
        <dbReference type="EMBL" id="GEM89261.1"/>
    </source>
</evidence>
<reference evidence="2 3" key="1">
    <citation type="submission" date="2019-07" db="EMBL/GenBank/DDBJ databases">
        <title>Whole genome shotgun sequence of Oceanithermus desulfurans NBRC 100063.</title>
        <authorList>
            <person name="Hosoyama A."/>
            <person name="Uohara A."/>
            <person name="Ohji S."/>
            <person name="Ichikawa N."/>
        </authorList>
    </citation>
    <scope>NUCLEOTIDE SEQUENCE [LARGE SCALE GENOMIC DNA]</scope>
    <source>
        <strain evidence="2 3">NBRC 100063</strain>
    </source>
</reference>
<keyword evidence="1" id="KW-1133">Transmembrane helix</keyword>
<accession>A0A511RHY0</accession>